<evidence type="ECO:0000259" key="8">
    <source>
        <dbReference type="Pfam" id="PF07524"/>
    </source>
</evidence>
<keyword evidence="11" id="KW-1185">Reference proteome</keyword>
<evidence type="ECO:0000256" key="4">
    <source>
        <dbReference type="ARBA" id="ARBA00023015"/>
    </source>
</evidence>
<dbReference type="Pfam" id="PF07524">
    <property type="entry name" value="Bromo_TP"/>
    <property type="match status" value="1"/>
</dbReference>
<dbReference type="EMBL" id="MU865329">
    <property type="protein sequence ID" value="KAK4227596.1"/>
    <property type="molecule type" value="Genomic_DNA"/>
</dbReference>
<dbReference type="InterPro" id="IPR006565">
    <property type="entry name" value="BTP"/>
</dbReference>
<comment type="subcellular location">
    <subcellularLocation>
        <location evidence="1">Nucleus</location>
    </subcellularLocation>
</comment>
<proteinExistence type="inferred from homology"/>
<name>A0AAN7GV12_9PEZI</name>
<dbReference type="InterPro" id="IPR037818">
    <property type="entry name" value="TAF8"/>
</dbReference>
<feature type="region of interest" description="Disordered" evidence="7">
    <location>
        <begin position="1"/>
        <end position="35"/>
    </location>
</feature>
<gene>
    <name evidence="10" type="ORF">QBC38DRAFT_363705</name>
</gene>
<dbReference type="GO" id="GO:0046982">
    <property type="term" value="F:protein heterodimerization activity"/>
    <property type="evidence" value="ECO:0007669"/>
    <property type="project" value="InterPro"/>
</dbReference>
<dbReference type="AlphaFoldDB" id="A0AAN7GV12"/>
<evidence type="ECO:0000259" key="9">
    <source>
        <dbReference type="Pfam" id="PF10406"/>
    </source>
</evidence>
<protein>
    <recommendedName>
        <fullName evidence="3">Transcription initiation factor TFIID subunit 8</fullName>
    </recommendedName>
</protein>
<dbReference type="PANTHER" id="PTHR46469">
    <property type="entry name" value="TRANSCRIPTION INITIATION FACTOR TFIID SUBUNIT 8"/>
    <property type="match status" value="1"/>
</dbReference>
<evidence type="ECO:0000256" key="3">
    <source>
        <dbReference type="ARBA" id="ARBA00017307"/>
    </source>
</evidence>
<keyword evidence="5" id="KW-0804">Transcription</keyword>
<dbReference type="PANTHER" id="PTHR46469:SF1">
    <property type="entry name" value="TRANSCRIPTION INITIATION FACTOR TFIID SUBUNIT 8"/>
    <property type="match status" value="1"/>
</dbReference>
<dbReference type="CDD" id="cd00076">
    <property type="entry name" value="HFD_SF"/>
    <property type="match status" value="1"/>
</dbReference>
<dbReference type="Gene3D" id="1.10.20.10">
    <property type="entry name" value="Histone, subunit A"/>
    <property type="match status" value="1"/>
</dbReference>
<feature type="domain" description="Bromodomain associated" evidence="8">
    <location>
        <begin position="63"/>
        <end position="134"/>
    </location>
</feature>
<evidence type="ECO:0000256" key="5">
    <source>
        <dbReference type="ARBA" id="ARBA00023163"/>
    </source>
</evidence>
<reference evidence="10" key="2">
    <citation type="submission" date="2023-05" db="EMBL/GenBank/DDBJ databases">
        <authorList>
            <consortium name="Lawrence Berkeley National Laboratory"/>
            <person name="Steindorff A."/>
            <person name="Hensen N."/>
            <person name="Bonometti L."/>
            <person name="Westerberg I."/>
            <person name="Brannstrom I.O."/>
            <person name="Guillou S."/>
            <person name="Cros-Aarteil S."/>
            <person name="Calhoun S."/>
            <person name="Haridas S."/>
            <person name="Kuo A."/>
            <person name="Mondo S."/>
            <person name="Pangilinan J."/>
            <person name="Riley R."/>
            <person name="Labutti K."/>
            <person name="Andreopoulos B."/>
            <person name="Lipzen A."/>
            <person name="Chen C."/>
            <person name="Yanf M."/>
            <person name="Daum C."/>
            <person name="Ng V."/>
            <person name="Clum A."/>
            <person name="Ohm R."/>
            <person name="Martin F."/>
            <person name="Silar P."/>
            <person name="Natvig D."/>
            <person name="Lalanne C."/>
            <person name="Gautier V."/>
            <person name="Ament-Velasquez S.L."/>
            <person name="Kruys A."/>
            <person name="Hutchinson M.I."/>
            <person name="Powell A.J."/>
            <person name="Barry K."/>
            <person name="Miller A.N."/>
            <person name="Grigoriev I.V."/>
            <person name="Debuchy R."/>
            <person name="Gladieux P."/>
            <person name="Thoren M.H."/>
            <person name="Johannesson H."/>
        </authorList>
    </citation>
    <scope>NUCLEOTIDE SEQUENCE</scope>
    <source>
        <strain evidence="10">CBS 990.96</strain>
    </source>
</reference>
<dbReference type="Pfam" id="PF10406">
    <property type="entry name" value="TAF8_C"/>
    <property type="match status" value="1"/>
</dbReference>
<evidence type="ECO:0000256" key="6">
    <source>
        <dbReference type="ARBA" id="ARBA00023242"/>
    </source>
</evidence>
<dbReference type="InterPro" id="IPR009072">
    <property type="entry name" value="Histone-fold"/>
</dbReference>
<dbReference type="GO" id="GO:0006367">
    <property type="term" value="P:transcription initiation at RNA polymerase II promoter"/>
    <property type="evidence" value="ECO:0007669"/>
    <property type="project" value="TreeGrafter"/>
</dbReference>
<keyword evidence="6" id="KW-0539">Nucleus</keyword>
<dbReference type="GO" id="GO:0005669">
    <property type="term" value="C:transcription factor TFIID complex"/>
    <property type="evidence" value="ECO:0007669"/>
    <property type="project" value="InterPro"/>
</dbReference>
<keyword evidence="4" id="KW-0805">Transcription regulation</keyword>
<evidence type="ECO:0000256" key="2">
    <source>
        <dbReference type="ARBA" id="ARBA00008767"/>
    </source>
</evidence>
<feature type="domain" description="Transcription factor TFIID subunit 8 C-terminal" evidence="9">
    <location>
        <begin position="187"/>
        <end position="207"/>
    </location>
</feature>
<comment type="caution">
    <text evidence="10">The sequence shown here is derived from an EMBL/GenBank/DDBJ whole genome shotgun (WGS) entry which is preliminary data.</text>
</comment>
<comment type="similarity">
    <text evidence="2">Belongs to the TAF8 family.</text>
</comment>
<organism evidence="10 11">
    <name type="scientific">Podospora fimiseda</name>
    <dbReference type="NCBI Taxonomy" id="252190"/>
    <lineage>
        <taxon>Eukaryota</taxon>
        <taxon>Fungi</taxon>
        <taxon>Dikarya</taxon>
        <taxon>Ascomycota</taxon>
        <taxon>Pezizomycotina</taxon>
        <taxon>Sordariomycetes</taxon>
        <taxon>Sordariomycetidae</taxon>
        <taxon>Sordariales</taxon>
        <taxon>Podosporaceae</taxon>
        <taxon>Podospora</taxon>
    </lineage>
</organism>
<evidence type="ECO:0000256" key="7">
    <source>
        <dbReference type="SAM" id="MobiDB-lite"/>
    </source>
</evidence>
<evidence type="ECO:0000313" key="10">
    <source>
        <dbReference type="EMBL" id="KAK4227596.1"/>
    </source>
</evidence>
<dbReference type="InterPro" id="IPR019473">
    <property type="entry name" value="TFIID_su8_C"/>
</dbReference>
<dbReference type="Proteomes" id="UP001301958">
    <property type="component" value="Unassembled WGS sequence"/>
</dbReference>
<accession>A0AAN7GV12</accession>
<evidence type="ECO:0000256" key="1">
    <source>
        <dbReference type="ARBA" id="ARBA00004123"/>
    </source>
</evidence>
<reference evidence="10" key="1">
    <citation type="journal article" date="2023" name="Mol. Phylogenet. Evol.">
        <title>Genome-scale phylogeny and comparative genomics of the fungal order Sordariales.</title>
        <authorList>
            <person name="Hensen N."/>
            <person name="Bonometti L."/>
            <person name="Westerberg I."/>
            <person name="Brannstrom I.O."/>
            <person name="Guillou S."/>
            <person name="Cros-Aarteil S."/>
            <person name="Calhoun S."/>
            <person name="Haridas S."/>
            <person name="Kuo A."/>
            <person name="Mondo S."/>
            <person name="Pangilinan J."/>
            <person name="Riley R."/>
            <person name="LaButti K."/>
            <person name="Andreopoulos B."/>
            <person name="Lipzen A."/>
            <person name="Chen C."/>
            <person name="Yan M."/>
            <person name="Daum C."/>
            <person name="Ng V."/>
            <person name="Clum A."/>
            <person name="Steindorff A."/>
            <person name="Ohm R.A."/>
            <person name="Martin F."/>
            <person name="Silar P."/>
            <person name="Natvig D.O."/>
            <person name="Lalanne C."/>
            <person name="Gautier V."/>
            <person name="Ament-Velasquez S.L."/>
            <person name="Kruys A."/>
            <person name="Hutchinson M.I."/>
            <person name="Powell A.J."/>
            <person name="Barry K."/>
            <person name="Miller A.N."/>
            <person name="Grigoriev I.V."/>
            <person name="Debuchy R."/>
            <person name="Gladieux P."/>
            <person name="Hiltunen Thoren M."/>
            <person name="Johannesson H."/>
        </authorList>
    </citation>
    <scope>NUCLEOTIDE SEQUENCE</scope>
    <source>
        <strain evidence="10">CBS 990.96</strain>
    </source>
</reference>
<sequence length="362" mass="39957">MPTPTLTPDSRKRSIEAEEDLSQSKKQRTESPSPQPVATILAIEKLGSSPFASTLPTFDAIGKQGLRRSIALVLDSIGFDTARPEALESFVVMAENYLASLVEEVKASANKARRNQPIPRDFEVAFRRFNITTSSLMPHKKKKKLPVSRSAIIPTFEALSLSDSVDADLPILGADLDGTSNKQSKLYIPSSFPTFPSIHTYKYSPEAAENFTISDNWGEFEPDLPSEIVAGSQPQSRRPLAAEEIPYGDPKKLREAAAKEAKAGEAALRGLVRASKIARQKEVWASAQRNPSRRSRQIAWEAAMRDLLEEDTKAKGGEVAPAAMHGEQARMEIADHSMIVNTERRYYRQEVPRKSQGVANRA</sequence>
<evidence type="ECO:0000313" key="11">
    <source>
        <dbReference type="Proteomes" id="UP001301958"/>
    </source>
</evidence>